<dbReference type="InterPro" id="IPR010998">
    <property type="entry name" value="Integrase_recombinase_N"/>
</dbReference>
<evidence type="ECO:0000256" key="5">
    <source>
        <dbReference type="PROSITE-ProRule" id="PRU01248"/>
    </source>
</evidence>
<dbReference type="InterPro" id="IPR044068">
    <property type="entry name" value="CB"/>
</dbReference>
<evidence type="ECO:0000313" key="9">
    <source>
        <dbReference type="Proteomes" id="UP000510650"/>
    </source>
</evidence>
<comment type="similarity">
    <text evidence="1">Belongs to the 'phage' integrase family.</text>
</comment>
<dbReference type="SUPFAM" id="SSF56349">
    <property type="entry name" value="DNA breaking-rejoining enzymes"/>
    <property type="match status" value="1"/>
</dbReference>
<keyword evidence="2" id="KW-0229">DNA integration</keyword>
<dbReference type="Gene3D" id="1.10.443.10">
    <property type="entry name" value="Intergrase catalytic core"/>
    <property type="match status" value="1"/>
</dbReference>
<dbReference type="PROSITE" id="PS51898">
    <property type="entry name" value="TYR_RECOMBINASE"/>
    <property type="match status" value="1"/>
</dbReference>
<evidence type="ECO:0000313" key="8">
    <source>
        <dbReference type="EMBL" id="QLO14372.1"/>
    </source>
</evidence>
<dbReference type="Gene3D" id="1.10.150.130">
    <property type="match status" value="1"/>
</dbReference>
<keyword evidence="4" id="KW-0233">DNA recombination</keyword>
<evidence type="ECO:0000256" key="4">
    <source>
        <dbReference type="ARBA" id="ARBA00023172"/>
    </source>
</evidence>
<dbReference type="InterPro" id="IPR015094">
    <property type="entry name" value="Integrase_lambda-typ_DNA-bd_N"/>
</dbReference>
<dbReference type="Proteomes" id="UP000510650">
    <property type="component" value="Chromosome"/>
</dbReference>
<feature type="domain" description="Core-binding (CB)" evidence="7">
    <location>
        <begin position="81"/>
        <end position="166"/>
    </location>
</feature>
<organism evidence="8 9">
    <name type="scientific">Citrobacter freundii</name>
    <dbReference type="NCBI Taxonomy" id="546"/>
    <lineage>
        <taxon>Bacteria</taxon>
        <taxon>Pseudomonadati</taxon>
        <taxon>Pseudomonadota</taxon>
        <taxon>Gammaproteobacteria</taxon>
        <taxon>Enterobacterales</taxon>
        <taxon>Enterobacteriaceae</taxon>
        <taxon>Citrobacter</taxon>
        <taxon>Citrobacter freundii complex</taxon>
    </lineage>
</organism>
<dbReference type="InterPro" id="IPR002104">
    <property type="entry name" value="Integrase_catalytic"/>
</dbReference>
<dbReference type="GO" id="GO:0006310">
    <property type="term" value="P:DNA recombination"/>
    <property type="evidence" value="ECO:0007669"/>
    <property type="project" value="UniProtKB-KW"/>
</dbReference>
<accession>A0AAE7GTN0</accession>
<sequence length="376" mass="43211">MARPRKHNVTIPGLSCFLDSRTNRVYWRYKHPVTGKFHGLGTDEQVAKEIAVEANNRLAERQMRHTFKIREEINKRCGLATTVSEWIVRYRKLQDQRYETGEIKLNTLKQKNAPLNAFESHLGMRAIDSITVKDIVGILEDYKNKGQLRMAQIVRKVLSDVFKEAQQVGEVPAGFNPAEATKKPQVRVSRQRLTFEEWLMIYQAAEKDNYFLQKGMLLAIITGQRLADICNMKFTDIRDGHLFVEQSKTGAKIAIPVMLRCNKLNISLEDVITQCRDRILSPYLLHHHHDKGKGKRGGMVKPASLTGAFRKARDSVDYDWSSKGAPPSFHEQRSLAERIFREQGIDTQILLGHSSKVMTDHYNDTRGKEWKKVVIL</sequence>
<evidence type="ECO:0000256" key="3">
    <source>
        <dbReference type="ARBA" id="ARBA00023125"/>
    </source>
</evidence>
<dbReference type="PROSITE" id="PS51900">
    <property type="entry name" value="CB"/>
    <property type="match status" value="1"/>
</dbReference>
<dbReference type="InterPro" id="IPR011010">
    <property type="entry name" value="DNA_brk_join_enz"/>
</dbReference>
<evidence type="ECO:0000259" key="6">
    <source>
        <dbReference type="PROSITE" id="PS51898"/>
    </source>
</evidence>
<gene>
    <name evidence="8" type="ORF">HV183_13550</name>
</gene>
<dbReference type="Pfam" id="PF09003">
    <property type="entry name" value="Arm-DNA-bind_1"/>
    <property type="match status" value="1"/>
</dbReference>
<dbReference type="Pfam" id="PF00589">
    <property type="entry name" value="Phage_integrase"/>
    <property type="match status" value="1"/>
</dbReference>
<dbReference type="Gene3D" id="3.30.160.60">
    <property type="entry name" value="Classic Zinc Finger"/>
    <property type="match status" value="1"/>
</dbReference>
<dbReference type="GO" id="GO:0008907">
    <property type="term" value="F:integrase activity"/>
    <property type="evidence" value="ECO:0007669"/>
    <property type="project" value="InterPro"/>
</dbReference>
<keyword evidence="3 5" id="KW-0238">DNA-binding</keyword>
<evidence type="ECO:0000259" key="7">
    <source>
        <dbReference type="PROSITE" id="PS51900"/>
    </source>
</evidence>
<feature type="domain" description="Tyr recombinase" evidence="6">
    <location>
        <begin position="188"/>
        <end position="375"/>
    </location>
</feature>
<dbReference type="EMBL" id="CP055538">
    <property type="protein sequence ID" value="QLO14372.1"/>
    <property type="molecule type" value="Genomic_DNA"/>
</dbReference>
<protein>
    <submittedName>
        <fullName evidence="8">Phage integrase Arm DNA-binding domain-containing protein</fullName>
    </submittedName>
</protein>
<evidence type="ECO:0000256" key="1">
    <source>
        <dbReference type="ARBA" id="ARBA00008857"/>
    </source>
</evidence>
<proteinExistence type="inferred from homology"/>
<reference evidence="9" key="1">
    <citation type="submission" date="2020-06" db="EMBL/GenBank/DDBJ databases">
        <title>REHAB project genomes.</title>
        <authorList>
            <person name="Shaw L.P."/>
        </authorList>
    </citation>
    <scope>NUCLEOTIDE SEQUENCE [LARGE SCALE GENOMIC DNA]</scope>
    <source>
        <strain evidence="9">RHBSTW-00398</strain>
    </source>
</reference>
<dbReference type="GO" id="GO:0003677">
    <property type="term" value="F:DNA binding"/>
    <property type="evidence" value="ECO:0007669"/>
    <property type="project" value="UniProtKB-UniRule"/>
</dbReference>
<dbReference type="InterPro" id="IPR013762">
    <property type="entry name" value="Integrase-like_cat_sf"/>
</dbReference>
<evidence type="ECO:0000256" key="2">
    <source>
        <dbReference type="ARBA" id="ARBA00022908"/>
    </source>
</evidence>
<name>A0AAE7GTN0_CITFR</name>
<dbReference type="RefSeq" id="WP_181217750.1">
    <property type="nucleotide sequence ID" value="NZ_CP055538.1"/>
</dbReference>
<dbReference type="AlphaFoldDB" id="A0AAE7GTN0"/>